<dbReference type="Proteomes" id="UP000681967">
    <property type="component" value="Unassembled WGS sequence"/>
</dbReference>
<dbReference type="AlphaFoldDB" id="A0A814Z1X2"/>
<evidence type="ECO:0000313" key="14">
    <source>
        <dbReference type="Proteomes" id="UP000663855"/>
    </source>
</evidence>
<dbReference type="EMBL" id="CAJNOV010006137">
    <property type="protein sequence ID" value="CAF1237023.1"/>
    <property type="molecule type" value="Genomic_DNA"/>
</dbReference>
<evidence type="ECO:0000256" key="6">
    <source>
        <dbReference type="ARBA" id="ARBA00022825"/>
    </source>
</evidence>
<keyword evidence="7" id="KW-0865">Zymogen</keyword>
<comment type="subcellular location">
    <subcellularLocation>
        <location evidence="1">Secreted</location>
    </subcellularLocation>
</comment>
<feature type="chain" id="PRO_5035685885" description="Peptidase S1 domain-containing protein" evidence="10">
    <location>
        <begin position="24"/>
        <end position="320"/>
    </location>
</feature>
<dbReference type="PRINTS" id="PR00722">
    <property type="entry name" value="CHYMOTRYPSIN"/>
</dbReference>
<dbReference type="PROSITE" id="PS00135">
    <property type="entry name" value="TRYPSIN_SER"/>
    <property type="match status" value="1"/>
</dbReference>
<feature type="domain" description="Peptidase S1" evidence="11">
    <location>
        <begin position="47"/>
        <end position="289"/>
    </location>
</feature>
<evidence type="ECO:0000256" key="2">
    <source>
        <dbReference type="ARBA" id="ARBA00022525"/>
    </source>
</evidence>
<evidence type="ECO:0000256" key="7">
    <source>
        <dbReference type="ARBA" id="ARBA00023145"/>
    </source>
</evidence>
<keyword evidence="6 9" id="KW-0720">Serine protease</keyword>
<proteinExistence type="predicted"/>
<sequence>MTRLLELCIVFLLLEIILKHVSSQKLYNCSSTSPCGCSASPALLTKIIGGEPAVSQTWGWGASLRYSSSGSHFCGGSIISRSHILTAAHCTTGLASTASILVYVGSIYLYGPTQVHSVSKIYIHPKYSSITYANDISILKLSSLLNFDQVGVDIVCLPNVSSIVLASEEYPPPDTDLIAIGWGYTVPRSNQVSSILQQVTIKSVAAISTYCQYVGIVDSYTQMCAGIMPEGGKDTCQGDSGGPLLMFTSNNVWEQVGITSNGVGCARPNLPGIYTRVAAFQSWINETVNSANHMSFILNRISIPIILLSINIKCAWSFNF</sequence>
<evidence type="ECO:0000256" key="1">
    <source>
        <dbReference type="ARBA" id="ARBA00004613"/>
    </source>
</evidence>
<keyword evidence="8" id="KW-1015">Disulfide bond</keyword>
<dbReference type="PROSITE" id="PS50240">
    <property type="entry name" value="TRYPSIN_DOM"/>
    <property type="match status" value="1"/>
</dbReference>
<evidence type="ECO:0000313" key="13">
    <source>
        <dbReference type="EMBL" id="CAF4664632.1"/>
    </source>
</evidence>
<dbReference type="InterPro" id="IPR033116">
    <property type="entry name" value="TRYPSIN_SER"/>
</dbReference>
<comment type="caution">
    <text evidence="12">The sequence shown here is derived from an EMBL/GenBank/DDBJ whole genome shotgun (WGS) entry which is preliminary data.</text>
</comment>
<dbReference type="EMBL" id="CAJOBH010111673">
    <property type="protein sequence ID" value="CAF4664632.1"/>
    <property type="molecule type" value="Genomic_DNA"/>
</dbReference>
<dbReference type="PANTHER" id="PTHR24252">
    <property type="entry name" value="ACROSIN-RELATED"/>
    <property type="match status" value="1"/>
</dbReference>
<dbReference type="SMART" id="SM00020">
    <property type="entry name" value="Tryp_SPc"/>
    <property type="match status" value="1"/>
</dbReference>
<evidence type="ECO:0000313" key="12">
    <source>
        <dbReference type="EMBL" id="CAF1237023.1"/>
    </source>
</evidence>
<protein>
    <recommendedName>
        <fullName evidence="11">Peptidase S1 domain-containing protein</fullName>
    </recommendedName>
</protein>
<dbReference type="InterPro" id="IPR001254">
    <property type="entry name" value="Trypsin_dom"/>
</dbReference>
<gene>
    <name evidence="13" type="ORF">BYL167_LOCUS42726</name>
    <name evidence="12" type="ORF">CJN711_LOCUS13796</name>
</gene>
<keyword evidence="3 9" id="KW-0645">Protease</keyword>
<evidence type="ECO:0000256" key="10">
    <source>
        <dbReference type="SAM" id="SignalP"/>
    </source>
</evidence>
<dbReference type="InterPro" id="IPR001314">
    <property type="entry name" value="Peptidase_S1A"/>
</dbReference>
<name>A0A814Z1X2_9BILA</name>
<evidence type="ECO:0000256" key="9">
    <source>
        <dbReference type="RuleBase" id="RU363034"/>
    </source>
</evidence>
<organism evidence="12 14">
    <name type="scientific">Rotaria magnacalcarata</name>
    <dbReference type="NCBI Taxonomy" id="392030"/>
    <lineage>
        <taxon>Eukaryota</taxon>
        <taxon>Metazoa</taxon>
        <taxon>Spiralia</taxon>
        <taxon>Gnathifera</taxon>
        <taxon>Rotifera</taxon>
        <taxon>Eurotatoria</taxon>
        <taxon>Bdelloidea</taxon>
        <taxon>Philodinida</taxon>
        <taxon>Philodinidae</taxon>
        <taxon>Rotaria</taxon>
    </lineage>
</organism>
<evidence type="ECO:0000259" key="11">
    <source>
        <dbReference type="PROSITE" id="PS50240"/>
    </source>
</evidence>
<dbReference type="FunFam" id="2.40.10.10:FF:000146">
    <property type="entry name" value="Serine protease 53"/>
    <property type="match status" value="1"/>
</dbReference>
<evidence type="ECO:0000256" key="4">
    <source>
        <dbReference type="ARBA" id="ARBA00022729"/>
    </source>
</evidence>
<keyword evidence="5 9" id="KW-0378">Hydrolase</keyword>
<reference evidence="12" key="1">
    <citation type="submission" date="2021-02" db="EMBL/GenBank/DDBJ databases">
        <authorList>
            <person name="Nowell W R."/>
        </authorList>
    </citation>
    <scope>NUCLEOTIDE SEQUENCE</scope>
</reference>
<evidence type="ECO:0000256" key="8">
    <source>
        <dbReference type="ARBA" id="ARBA00023157"/>
    </source>
</evidence>
<dbReference type="GO" id="GO:0005576">
    <property type="term" value="C:extracellular region"/>
    <property type="evidence" value="ECO:0007669"/>
    <property type="project" value="UniProtKB-SubCell"/>
</dbReference>
<dbReference type="PANTHER" id="PTHR24252:SF7">
    <property type="entry name" value="HYALIN"/>
    <property type="match status" value="1"/>
</dbReference>
<dbReference type="Proteomes" id="UP000663855">
    <property type="component" value="Unassembled WGS sequence"/>
</dbReference>
<dbReference type="PROSITE" id="PS00134">
    <property type="entry name" value="TRYPSIN_HIS"/>
    <property type="match status" value="1"/>
</dbReference>
<dbReference type="InterPro" id="IPR018114">
    <property type="entry name" value="TRYPSIN_HIS"/>
</dbReference>
<dbReference type="InterPro" id="IPR009003">
    <property type="entry name" value="Peptidase_S1_PA"/>
</dbReference>
<dbReference type="GO" id="GO:0004252">
    <property type="term" value="F:serine-type endopeptidase activity"/>
    <property type="evidence" value="ECO:0007669"/>
    <property type="project" value="InterPro"/>
</dbReference>
<dbReference type="InterPro" id="IPR043504">
    <property type="entry name" value="Peptidase_S1_PA_chymotrypsin"/>
</dbReference>
<dbReference type="CDD" id="cd00190">
    <property type="entry name" value="Tryp_SPc"/>
    <property type="match status" value="1"/>
</dbReference>
<dbReference type="Pfam" id="PF00089">
    <property type="entry name" value="Trypsin"/>
    <property type="match status" value="1"/>
</dbReference>
<evidence type="ECO:0000256" key="5">
    <source>
        <dbReference type="ARBA" id="ARBA00022801"/>
    </source>
</evidence>
<keyword evidence="2" id="KW-0964">Secreted</keyword>
<dbReference type="Gene3D" id="2.40.10.10">
    <property type="entry name" value="Trypsin-like serine proteases"/>
    <property type="match status" value="1"/>
</dbReference>
<evidence type="ECO:0000256" key="3">
    <source>
        <dbReference type="ARBA" id="ARBA00022670"/>
    </source>
</evidence>
<dbReference type="SUPFAM" id="SSF50494">
    <property type="entry name" value="Trypsin-like serine proteases"/>
    <property type="match status" value="1"/>
</dbReference>
<dbReference type="GO" id="GO:0006508">
    <property type="term" value="P:proteolysis"/>
    <property type="evidence" value="ECO:0007669"/>
    <property type="project" value="UniProtKB-KW"/>
</dbReference>
<keyword evidence="4 10" id="KW-0732">Signal</keyword>
<accession>A0A814Z1X2</accession>
<feature type="signal peptide" evidence="10">
    <location>
        <begin position="1"/>
        <end position="23"/>
    </location>
</feature>